<keyword evidence="2" id="KW-1133">Transmembrane helix</keyword>
<evidence type="ECO:0000256" key="1">
    <source>
        <dbReference type="SAM" id="MobiDB-lite"/>
    </source>
</evidence>
<feature type="region of interest" description="Disordered" evidence="1">
    <location>
        <begin position="322"/>
        <end position="380"/>
    </location>
</feature>
<feature type="compositionally biased region" description="Polar residues" evidence="1">
    <location>
        <begin position="160"/>
        <end position="180"/>
    </location>
</feature>
<evidence type="ECO:0000256" key="2">
    <source>
        <dbReference type="SAM" id="Phobius"/>
    </source>
</evidence>
<accession>A0A6A6HIQ8</accession>
<feature type="region of interest" description="Disordered" evidence="1">
    <location>
        <begin position="278"/>
        <end position="302"/>
    </location>
</feature>
<feature type="region of interest" description="Disordered" evidence="1">
    <location>
        <begin position="1"/>
        <end position="52"/>
    </location>
</feature>
<feature type="region of interest" description="Disordered" evidence="1">
    <location>
        <begin position="135"/>
        <end position="262"/>
    </location>
</feature>
<evidence type="ECO:0000313" key="3">
    <source>
        <dbReference type="EMBL" id="KAF2237350.1"/>
    </source>
</evidence>
<feature type="compositionally biased region" description="Polar residues" evidence="1">
    <location>
        <begin position="457"/>
        <end position="474"/>
    </location>
</feature>
<reference evidence="3" key="1">
    <citation type="journal article" date="2020" name="Stud. Mycol.">
        <title>101 Dothideomycetes genomes: a test case for predicting lifestyles and emergence of pathogens.</title>
        <authorList>
            <person name="Haridas S."/>
            <person name="Albert R."/>
            <person name="Binder M."/>
            <person name="Bloem J."/>
            <person name="Labutti K."/>
            <person name="Salamov A."/>
            <person name="Andreopoulos B."/>
            <person name="Baker S."/>
            <person name="Barry K."/>
            <person name="Bills G."/>
            <person name="Bluhm B."/>
            <person name="Cannon C."/>
            <person name="Castanera R."/>
            <person name="Culley D."/>
            <person name="Daum C."/>
            <person name="Ezra D."/>
            <person name="Gonzalez J."/>
            <person name="Henrissat B."/>
            <person name="Kuo A."/>
            <person name="Liang C."/>
            <person name="Lipzen A."/>
            <person name="Lutzoni F."/>
            <person name="Magnuson J."/>
            <person name="Mondo S."/>
            <person name="Nolan M."/>
            <person name="Ohm R."/>
            <person name="Pangilinan J."/>
            <person name="Park H.-J."/>
            <person name="Ramirez L."/>
            <person name="Alfaro M."/>
            <person name="Sun H."/>
            <person name="Tritt A."/>
            <person name="Yoshinaga Y."/>
            <person name="Zwiers L.-H."/>
            <person name="Turgeon B."/>
            <person name="Goodwin S."/>
            <person name="Spatafora J."/>
            <person name="Crous P."/>
            <person name="Grigoriev I."/>
        </authorList>
    </citation>
    <scope>NUCLEOTIDE SEQUENCE</scope>
    <source>
        <strain evidence="3">Tuck. ex Michener</strain>
    </source>
</reference>
<feature type="region of interest" description="Disordered" evidence="1">
    <location>
        <begin position="453"/>
        <end position="506"/>
    </location>
</feature>
<feature type="compositionally biased region" description="Polar residues" evidence="1">
    <location>
        <begin position="370"/>
        <end position="380"/>
    </location>
</feature>
<feature type="transmembrane region" description="Helical" evidence="2">
    <location>
        <begin position="56"/>
        <end position="79"/>
    </location>
</feature>
<evidence type="ECO:0000313" key="4">
    <source>
        <dbReference type="Proteomes" id="UP000800092"/>
    </source>
</evidence>
<dbReference type="Proteomes" id="UP000800092">
    <property type="component" value="Unassembled WGS sequence"/>
</dbReference>
<feature type="compositionally biased region" description="Basic and acidic residues" evidence="1">
    <location>
        <begin position="34"/>
        <end position="43"/>
    </location>
</feature>
<protein>
    <submittedName>
        <fullName evidence="3">Uncharacterized protein</fullName>
    </submittedName>
</protein>
<proteinExistence type="predicted"/>
<name>A0A6A6HIQ8_VIRVR</name>
<gene>
    <name evidence="3" type="ORF">EV356DRAFT_496114</name>
</gene>
<keyword evidence="4" id="KW-1185">Reference proteome</keyword>
<feature type="compositionally biased region" description="Basic and acidic residues" evidence="1">
    <location>
        <begin position="476"/>
        <end position="491"/>
    </location>
</feature>
<dbReference type="EMBL" id="ML991780">
    <property type="protein sequence ID" value="KAF2237350.1"/>
    <property type="molecule type" value="Genomic_DNA"/>
</dbReference>
<organism evidence="3 4">
    <name type="scientific">Viridothelium virens</name>
    <name type="common">Speckled blister lichen</name>
    <name type="synonym">Trypethelium virens</name>
    <dbReference type="NCBI Taxonomy" id="1048519"/>
    <lineage>
        <taxon>Eukaryota</taxon>
        <taxon>Fungi</taxon>
        <taxon>Dikarya</taxon>
        <taxon>Ascomycota</taxon>
        <taxon>Pezizomycotina</taxon>
        <taxon>Dothideomycetes</taxon>
        <taxon>Dothideomycetes incertae sedis</taxon>
        <taxon>Trypetheliales</taxon>
        <taxon>Trypetheliaceae</taxon>
        <taxon>Viridothelium</taxon>
    </lineage>
</organism>
<feature type="compositionally biased region" description="Polar residues" evidence="1">
    <location>
        <begin position="218"/>
        <end position="230"/>
    </location>
</feature>
<feature type="compositionally biased region" description="Pro residues" evidence="1">
    <location>
        <begin position="348"/>
        <end position="357"/>
    </location>
</feature>
<keyword evidence="2" id="KW-0472">Membrane</keyword>
<dbReference type="AlphaFoldDB" id="A0A6A6HIQ8"/>
<keyword evidence="2" id="KW-0812">Transmembrane</keyword>
<feature type="compositionally biased region" description="Low complexity" evidence="1">
    <location>
        <begin position="10"/>
        <end position="26"/>
    </location>
</feature>
<sequence>MSISTTPVLMSTTSSAATASGMSTTSVMPTSEPDTDHNGDGHHSGKSNGNGSTNTVAIAGGVGAAGAIAVFSLLILFCLRRQRRRRGDAAGAAEKGQGPQRKWKKLGSRLRVNVQGLQSQAATAGATLIAAVPSKLRRQNGRSDPYGQVRNDSAGAIYPTQGTATPEPNVFNGPQSSTIRSGPFANWRSKLGDNANSPKPSPQPYPFLINNPLGEPQVAQSGSAASSDPFTNPPEPVYLRITNPDPGTPDSRGNTPRPKFLTAGPVSVSQEMREPAAYPFPNLSAEGPFVDPPPNATIRDVDQVPPSLLPVGVLPRKPVAGAASNGKYLQPPQKDGPLAQNTRTQKLPSPPPPPPSEDPFGDPVPVIPQQAPTGSNPASTIPYTIPANTTFDPSSTIYFVPSSHNSITPIETPLPPDISPIHRSASKDTKARSDPFDLDRPEIWASLRVANARARGSQVTDAATTERSAASVSVNWEERERESRMERDRWSRANPGRESPTIGIGI</sequence>
<dbReference type="OrthoDB" id="3940055at2759"/>